<dbReference type="SUPFAM" id="SSF69360">
    <property type="entry name" value="Cell wall binding repeat"/>
    <property type="match status" value="1"/>
</dbReference>
<name>A0A930GZZ8_9FIRM</name>
<keyword evidence="4" id="KW-0732">Signal</keyword>
<sequence>MKKRILFLTAVLSGLLAFPVFAEQMVGRVQIDISPSEDVELASGETYFKPEAVALDSGYEVSGFSVDGKQNSVKKPYTYTISVKPESGHSFDSSTVVEVRGAYEMAVVEKSKNSIKIKANAYPFYVLKEPANFSTNETTYSWDRVQYATGYDILVYYNNKNGDEKIAKKHSNSPKININSFNQSGKEFDHIAVRAVYDKNDNMKQYFASSLYVDSSGSPESPDGEDDEYVFNLITLKANGISKGSFKEYSAKGKKKNKNQKQNDNKKRASEQHNGNQADPNAKGPGEGVVGWRQNGTDWYYEVNGKLAQGWQQVNNHWFYFDNQGKMQTNWQKLGDNWYFLNGDGVMLTGWQEINGKWYYFDTDGDAAGKMASSWRLLNEQWYYFDLQNGEMKTGWQNIADKWYFFNLNDTGFPVGAMEKNTVKDGYSIDANGVMQ</sequence>
<protein>
    <submittedName>
        <fullName evidence="5">N-acetylmuramoyl-L-alanine amidase family protein</fullName>
    </submittedName>
</protein>
<feature type="repeat" description="Cell wall-binding" evidence="2">
    <location>
        <begin position="328"/>
        <end position="347"/>
    </location>
</feature>
<feature type="compositionally biased region" description="Basic and acidic residues" evidence="3">
    <location>
        <begin position="261"/>
        <end position="271"/>
    </location>
</feature>
<keyword evidence="1" id="KW-0677">Repeat</keyword>
<evidence type="ECO:0000256" key="3">
    <source>
        <dbReference type="SAM" id="MobiDB-lite"/>
    </source>
</evidence>
<feature type="signal peptide" evidence="4">
    <location>
        <begin position="1"/>
        <end position="22"/>
    </location>
</feature>
<reference evidence="5" key="1">
    <citation type="submission" date="2020-04" db="EMBL/GenBank/DDBJ databases">
        <title>Deep metagenomics examines the oral microbiome during advanced dental caries in children, revealing novel taxa and co-occurrences with host molecules.</title>
        <authorList>
            <person name="Baker J.L."/>
            <person name="Morton J.T."/>
            <person name="Dinis M."/>
            <person name="Alvarez R."/>
            <person name="Tran N.C."/>
            <person name="Knight R."/>
            <person name="Edlund A."/>
        </authorList>
    </citation>
    <scope>NUCLEOTIDE SEQUENCE</scope>
    <source>
        <strain evidence="5">JCVI_24_bin.2</strain>
    </source>
</reference>
<accession>A0A930GZZ8</accession>
<dbReference type="Pfam" id="PF01473">
    <property type="entry name" value="Choline_bind_1"/>
    <property type="match status" value="2"/>
</dbReference>
<dbReference type="AlphaFoldDB" id="A0A930GZZ8"/>
<proteinExistence type="predicted"/>
<evidence type="ECO:0000313" key="6">
    <source>
        <dbReference type="Proteomes" id="UP000709351"/>
    </source>
</evidence>
<feature type="chain" id="PRO_5037818109" evidence="4">
    <location>
        <begin position="23"/>
        <end position="436"/>
    </location>
</feature>
<evidence type="ECO:0000256" key="2">
    <source>
        <dbReference type="PROSITE-ProRule" id="PRU00591"/>
    </source>
</evidence>
<dbReference type="InterPro" id="IPR018337">
    <property type="entry name" value="Cell_wall/Cho-bd_repeat"/>
</dbReference>
<gene>
    <name evidence="5" type="ORF">HXM93_03470</name>
</gene>
<organism evidence="5 6">
    <name type="scientific">Oribacterium parvum</name>
    <dbReference type="NCBI Taxonomy" id="1501329"/>
    <lineage>
        <taxon>Bacteria</taxon>
        <taxon>Bacillati</taxon>
        <taxon>Bacillota</taxon>
        <taxon>Clostridia</taxon>
        <taxon>Lachnospirales</taxon>
        <taxon>Lachnospiraceae</taxon>
        <taxon>Oribacterium</taxon>
    </lineage>
</organism>
<dbReference type="EMBL" id="JABZRD010000171">
    <property type="protein sequence ID" value="MBF1283577.1"/>
    <property type="molecule type" value="Genomic_DNA"/>
</dbReference>
<feature type="region of interest" description="Disordered" evidence="3">
    <location>
        <begin position="248"/>
        <end position="289"/>
    </location>
</feature>
<dbReference type="Proteomes" id="UP000709351">
    <property type="component" value="Unassembled WGS sequence"/>
</dbReference>
<evidence type="ECO:0000313" key="5">
    <source>
        <dbReference type="EMBL" id="MBF1283577.1"/>
    </source>
</evidence>
<dbReference type="Pfam" id="PF19127">
    <property type="entry name" value="Choline_bind_3"/>
    <property type="match status" value="1"/>
</dbReference>
<comment type="caution">
    <text evidence="5">The sequence shown here is derived from an EMBL/GenBank/DDBJ whole genome shotgun (WGS) entry which is preliminary data.</text>
</comment>
<dbReference type="PROSITE" id="PS51170">
    <property type="entry name" value="CW"/>
    <property type="match status" value="3"/>
</dbReference>
<evidence type="ECO:0000256" key="4">
    <source>
        <dbReference type="SAM" id="SignalP"/>
    </source>
</evidence>
<evidence type="ECO:0000256" key="1">
    <source>
        <dbReference type="ARBA" id="ARBA00022737"/>
    </source>
</evidence>
<dbReference type="Gene3D" id="2.10.270.10">
    <property type="entry name" value="Cholin Binding"/>
    <property type="match status" value="1"/>
</dbReference>
<feature type="repeat" description="Cell wall-binding" evidence="2">
    <location>
        <begin position="348"/>
        <end position="367"/>
    </location>
</feature>
<dbReference type="Gene3D" id="2.10.270.20">
    <property type="match status" value="1"/>
</dbReference>
<feature type="repeat" description="Cell wall-binding" evidence="2">
    <location>
        <begin position="308"/>
        <end position="327"/>
    </location>
</feature>